<evidence type="ECO:0000256" key="5">
    <source>
        <dbReference type="ARBA" id="ARBA00022776"/>
    </source>
</evidence>
<gene>
    <name evidence="11" type="ORF">jhhlp_001920</name>
</gene>
<evidence type="ECO:0000256" key="1">
    <source>
        <dbReference type="ARBA" id="ARBA00004629"/>
    </source>
</evidence>
<dbReference type="GO" id="GO:0005634">
    <property type="term" value="C:nucleus"/>
    <property type="evidence" value="ECO:0007669"/>
    <property type="project" value="InterPro"/>
</dbReference>
<keyword evidence="3" id="KW-0158">Chromosome</keyword>
<dbReference type="GO" id="GO:0051301">
    <property type="term" value="P:cell division"/>
    <property type="evidence" value="ECO:0007669"/>
    <property type="project" value="UniProtKB-KW"/>
</dbReference>
<comment type="subcellular location">
    <subcellularLocation>
        <location evidence="1">Chromosome</location>
        <location evidence="1">Centromere</location>
        <location evidence="1">Kinetochore</location>
    </subcellularLocation>
</comment>
<evidence type="ECO:0000256" key="4">
    <source>
        <dbReference type="ARBA" id="ARBA00022618"/>
    </source>
</evidence>
<dbReference type="EMBL" id="NLAX01000008">
    <property type="protein sequence ID" value="PKS10170.1"/>
    <property type="molecule type" value="Genomic_DNA"/>
</dbReference>
<dbReference type="AlphaFoldDB" id="A0A2N3NCK7"/>
<dbReference type="Pfam" id="PF05859">
    <property type="entry name" value="Mis12"/>
    <property type="match status" value="1"/>
</dbReference>
<feature type="coiled-coil region" evidence="10">
    <location>
        <begin position="170"/>
        <end position="200"/>
    </location>
</feature>
<dbReference type="Proteomes" id="UP000233524">
    <property type="component" value="Unassembled WGS sequence"/>
</dbReference>
<evidence type="ECO:0000256" key="3">
    <source>
        <dbReference type="ARBA" id="ARBA00022454"/>
    </source>
</evidence>
<keyword evidence="5" id="KW-0498">Mitosis</keyword>
<evidence type="ECO:0000313" key="11">
    <source>
        <dbReference type="EMBL" id="PKS10170.1"/>
    </source>
</evidence>
<keyword evidence="12" id="KW-1185">Reference proteome</keyword>
<evidence type="ECO:0000256" key="9">
    <source>
        <dbReference type="ARBA" id="ARBA00023328"/>
    </source>
</evidence>
<evidence type="ECO:0000256" key="10">
    <source>
        <dbReference type="SAM" id="Coils"/>
    </source>
</evidence>
<dbReference type="InterPro" id="IPR008685">
    <property type="entry name" value="Centromere_Mis12"/>
</dbReference>
<dbReference type="VEuPathDB" id="FungiDB:jhhlp_001920"/>
<evidence type="ECO:0000256" key="6">
    <source>
        <dbReference type="ARBA" id="ARBA00022838"/>
    </source>
</evidence>
<reference evidence="11 12" key="1">
    <citation type="journal article" date="2017" name="G3 (Bethesda)">
        <title>First Draft Genome Sequence of the Pathogenic Fungus Lomentospora prolificans (Formerly Scedosporium prolificans).</title>
        <authorList>
            <person name="Luo R."/>
            <person name="Zimin A."/>
            <person name="Workman R."/>
            <person name="Fan Y."/>
            <person name="Pertea G."/>
            <person name="Grossman N."/>
            <person name="Wear M.P."/>
            <person name="Jia B."/>
            <person name="Miller H."/>
            <person name="Casadevall A."/>
            <person name="Timp W."/>
            <person name="Zhang S.X."/>
            <person name="Salzberg S.L."/>
        </authorList>
    </citation>
    <scope>NUCLEOTIDE SEQUENCE [LARGE SCALE GENOMIC DNA]</scope>
    <source>
        <strain evidence="11 12">JHH-5317</strain>
    </source>
</reference>
<keyword evidence="9" id="KW-0137">Centromere</keyword>
<evidence type="ECO:0000256" key="7">
    <source>
        <dbReference type="ARBA" id="ARBA00023054"/>
    </source>
</evidence>
<keyword evidence="8" id="KW-0131">Cell cycle</keyword>
<dbReference type="GO" id="GO:0051382">
    <property type="term" value="P:kinetochore assembly"/>
    <property type="evidence" value="ECO:0007669"/>
    <property type="project" value="TreeGrafter"/>
</dbReference>
<evidence type="ECO:0000256" key="2">
    <source>
        <dbReference type="ARBA" id="ARBA00008643"/>
    </source>
</evidence>
<name>A0A2N3NCK7_9PEZI</name>
<keyword evidence="7 10" id="KW-0175">Coiled coil</keyword>
<dbReference type="OrthoDB" id="1884855at2759"/>
<proteinExistence type="inferred from homology"/>
<comment type="caution">
    <text evidence="11">The sequence shown here is derived from an EMBL/GenBank/DDBJ whole genome shotgun (WGS) entry which is preliminary data.</text>
</comment>
<accession>A0A2N3NCK7</accession>
<dbReference type="PANTHER" id="PTHR14527:SF2">
    <property type="entry name" value="PROTEIN MIS12 HOMOLOG"/>
    <property type="match status" value="1"/>
</dbReference>
<dbReference type="InParanoid" id="A0A2N3NCK7"/>
<organism evidence="11 12">
    <name type="scientific">Lomentospora prolificans</name>
    <dbReference type="NCBI Taxonomy" id="41688"/>
    <lineage>
        <taxon>Eukaryota</taxon>
        <taxon>Fungi</taxon>
        <taxon>Dikarya</taxon>
        <taxon>Ascomycota</taxon>
        <taxon>Pezizomycotina</taxon>
        <taxon>Sordariomycetes</taxon>
        <taxon>Hypocreomycetidae</taxon>
        <taxon>Microascales</taxon>
        <taxon>Microascaceae</taxon>
        <taxon>Lomentospora</taxon>
    </lineage>
</organism>
<keyword evidence="4" id="KW-0132">Cell division</keyword>
<evidence type="ECO:0000256" key="8">
    <source>
        <dbReference type="ARBA" id="ARBA00023306"/>
    </source>
</evidence>
<dbReference type="PANTHER" id="PTHR14527">
    <property type="entry name" value="PROTEIN MIS12 HOMOLOG"/>
    <property type="match status" value="1"/>
</dbReference>
<comment type="similarity">
    <text evidence="2">Belongs to the mis12 family.</text>
</comment>
<keyword evidence="6" id="KW-0995">Kinetochore</keyword>
<dbReference type="GO" id="GO:0000070">
    <property type="term" value="P:mitotic sister chromatid segregation"/>
    <property type="evidence" value="ECO:0007669"/>
    <property type="project" value="TreeGrafter"/>
</dbReference>
<evidence type="ECO:0000313" key="12">
    <source>
        <dbReference type="Proteomes" id="UP000233524"/>
    </source>
</evidence>
<evidence type="ECO:0008006" key="13">
    <source>
        <dbReference type="Google" id="ProtNLM"/>
    </source>
</evidence>
<dbReference type="GO" id="GO:0000444">
    <property type="term" value="C:MIS12/MIND type complex"/>
    <property type="evidence" value="ECO:0007669"/>
    <property type="project" value="TreeGrafter"/>
</dbReference>
<protein>
    <recommendedName>
        <fullName evidence="13">Kinetochore-associated protein MTW1</fullName>
    </recommendedName>
</protein>
<sequence length="361" mass="38768">MAQQPASQKADHELLTEHFGYPPVSLLDDIINTVNILAESALKSIEQFLSSSSPKALGFRDSKKSSSSAAAASNGTAPPPRTAQESAKFEIDNGTHQLETLLCSSIDRNFDIFELYVMKHLLRVAPEDRAWIKLKHYDGLDFGRAAAAAASAAASGSEDTSTAGPTATSVNALRRKLRASQRLNAMLQAEKAKNDALLRQLRAVVGGGTADVKDDPDPKPAPLAFLRDMGSLTDGDAQAPIQTTTAFALSQLQALRALSTSLKNMAPDLAAAADAAAAGDEAEGSSRNKTWRKERVEYVEGLTRKHLENVRGLELGSQGEVRDGEWQGEGRKISRAEVEALERVTGILSGHTLYEDRMDES</sequence>